<feature type="compositionally biased region" description="Polar residues" evidence="1">
    <location>
        <begin position="711"/>
        <end position="725"/>
    </location>
</feature>
<comment type="caution">
    <text evidence="2">The sequence shown here is derived from an EMBL/GenBank/DDBJ whole genome shotgun (WGS) entry which is preliminary data.</text>
</comment>
<dbReference type="Proteomes" id="UP001295794">
    <property type="component" value="Unassembled WGS sequence"/>
</dbReference>
<evidence type="ECO:0000313" key="3">
    <source>
        <dbReference type="Proteomes" id="UP001295794"/>
    </source>
</evidence>
<feature type="region of interest" description="Disordered" evidence="1">
    <location>
        <begin position="331"/>
        <end position="367"/>
    </location>
</feature>
<evidence type="ECO:0000313" key="2">
    <source>
        <dbReference type="EMBL" id="CAK5279337.1"/>
    </source>
</evidence>
<dbReference type="EMBL" id="CAVNYO010000436">
    <property type="protein sequence ID" value="CAK5279337.1"/>
    <property type="molecule type" value="Genomic_DNA"/>
</dbReference>
<keyword evidence="3" id="KW-1185">Reference proteome</keyword>
<evidence type="ECO:0000256" key="1">
    <source>
        <dbReference type="SAM" id="MobiDB-lite"/>
    </source>
</evidence>
<feature type="compositionally biased region" description="Low complexity" evidence="1">
    <location>
        <begin position="699"/>
        <end position="710"/>
    </location>
</feature>
<proteinExistence type="predicted"/>
<gene>
    <name evidence="2" type="ORF">MYCIT1_LOCUS29332</name>
</gene>
<accession>A0AAD2HNZ2</accession>
<feature type="region of interest" description="Disordered" evidence="1">
    <location>
        <begin position="1"/>
        <end position="25"/>
    </location>
</feature>
<protein>
    <submittedName>
        <fullName evidence="2">Uncharacterized protein</fullName>
    </submittedName>
</protein>
<name>A0AAD2HNZ2_9AGAR</name>
<sequence length="999" mass="110857">MEDAPATTSQQPNAQPDAQDERPKYPLRMHIRQLLLKYASIHYTADRAQLTENAFANLSQNHLHPTLETDPSFYNPPNEPFKVLRKIFKLDSLPPFESKSQSTPTSVQLLKKFFKVRAVGRKLSRSERVTYEDPEYETPPSPIFASFTPMSTKRAMRAMPRFGSSKLNNPYKMATLPDIWTEAIKPVNVKTLPEPRLNQNEIICAPGAAKSLCSRVGISDMQSRLRPYERGPLNRLLQSVFTCLLKSDSHLYLGFLSRPGFPPHEMERARPAFIPTLSQKEQPEKGNDTLLPASTQELPCSIQKPVKIGQDEPELHAHHMKVVDGWLTFHSSPTTSPSPASTQAEVDELEPLSPETTPPPTMPSQTRELQILPPSQRRVRVESELLGTEDSHSLGAVSPPIVARSEVWESKALLENLGTNIGPAYEKNEGHAKDLLSLSKLGPDPAKQFPEDVPDLPLPNVTVPDEASIKPTSLNDFLAPLKGKGPTVTTCLSKLRKTFIANPKQSGCATQFADDNEISDLIPNVAELTAETQRRDAVDGESWIRKYQTSDGKIPGILSVAPFETPWSRKERRTTAELEDMNMPAQQNAEVAESTRYPADEYFEDSGSSRHLLQAGRQAYDLEGQSTASFPNDEELTSGDSALHIPSDEIYAGTFRPHPGALLSDSVVREGTASEPEIASRALGITEFARLRSKKISAAPAPAPASISKPTPHQSTSHTPVNVTPDSVYDRNTLRLSSDSWEPPSTLHHYMVSMELVQKQGLISCMQSQICHIEFVERESLGGVDVILDTQSAVLFTNLLVLPSTGGDLGHLISRQSWRYRHILVVFEAYPAAYSTHSKSAQSTSELFAYTDPVLKALQKLRRWLSIAGSTGQRCPSSSIVFAFADTVEQSAMFTRHFGNLAEARDESGGMLWGDRVWLDDESPEGESDLASAEGMNHFAAYVILCQMDLQQFLDLSPEDRLQKLSWSIGKDRMVRLNEIIQQRRQAMLPSSDTSILDE</sequence>
<feature type="compositionally biased region" description="Low complexity" evidence="1">
    <location>
        <begin position="331"/>
        <end position="342"/>
    </location>
</feature>
<feature type="region of interest" description="Disordered" evidence="1">
    <location>
        <begin position="699"/>
        <end position="727"/>
    </location>
</feature>
<feature type="compositionally biased region" description="Polar residues" evidence="1">
    <location>
        <begin position="1"/>
        <end position="16"/>
    </location>
</feature>
<reference evidence="2" key="1">
    <citation type="submission" date="2023-11" db="EMBL/GenBank/DDBJ databases">
        <authorList>
            <person name="De Vega J J."/>
            <person name="De Vega J J."/>
        </authorList>
    </citation>
    <scope>NUCLEOTIDE SEQUENCE</scope>
</reference>
<dbReference type="AlphaFoldDB" id="A0AAD2HNZ2"/>
<organism evidence="2 3">
    <name type="scientific">Mycena citricolor</name>
    <dbReference type="NCBI Taxonomy" id="2018698"/>
    <lineage>
        <taxon>Eukaryota</taxon>
        <taxon>Fungi</taxon>
        <taxon>Dikarya</taxon>
        <taxon>Basidiomycota</taxon>
        <taxon>Agaricomycotina</taxon>
        <taxon>Agaricomycetes</taxon>
        <taxon>Agaricomycetidae</taxon>
        <taxon>Agaricales</taxon>
        <taxon>Marasmiineae</taxon>
        <taxon>Mycenaceae</taxon>
        <taxon>Mycena</taxon>
    </lineage>
</organism>